<evidence type="ECO:0000256" key="6">
    <source>
        <dbReference type="ARBA" id="ARBA00022692"/>
    </source>
</evidence>
<dbReference type="PANTHER" id="PTHR33446:SF2">
    <property type="entry name" value="PROTEIN TONB"/>
    <property type="match status" value="1"/>
</dbReference>
<dbReference type="InterPro" id="IPR051045">
    <property type="entry name" value="TonB-dependent_transducer"/>
</dbReference>
<evidence type="ECO:0000256" key="2">
    <source>
        <dbReference type="ARBA" id="ARBA00006555"/>
    </source>
</evidence>
<evidence type="ECO:0000256" key="9">
    <source>
        <dbReference type="ARBA" id="ARBA00023136"/>
    </source>
</evidence>
<keyword evidence="5" id="KW-0997">Cell inner membrane</keyword>
<evidence type="ECO:0000313" key="12">
    <source>
        <dbReference type="EMBL" id="TGE21730.1"/>
    </source>
</evidence>
<evidence type="ECO:0000256" key="10">
    <source>
        <dbReference type="SAM" id="SignalP"/>
    </source>
</evidence>
<dbReference type="Proteomes" id="UP000297549">
    <property type="component" value="Unassembled WGS sequence"/>
</dbReference>
<feature type="signal peptide" evidence="10">
    <location>
        <begin position="1"/>
        <end position="22"/>
    </location>
</feature>
<protein>
    <submittedName>
        <fullName evidence="12">Energy transducer TonB</fullName>
    </submittedName>
</protein>
<keyword evidence="10" id="KW-0732">Signal</keyword>
<keyword evidence="7" id="KW-0653">Protein transport</keyword>
<dbReference type="SUPFAM" id="SSF74653">
    <property type="entry name" value="TolA/TonB C-terminal domain"/>
    <property type="match status" value="1"/>
</dbReference>
<comment type="subcellular location">
    <subcellularLocation>
        <location evidence="1">Cell inner membrane</location>
        <topology evidence="1">Single-pass membrane protein</topology>
        <orientation evidence="1">Periplasmic side</orientation>
    </subcellularLocation>
</comment>
<keyword evidence="3" id="KW-0813">Transport</keyword>
<dbReference type="InterPro" id="IPR006260">
    <property type="entry name" value="TonB/TolA_C"/>
</dbReference>
<name>A0A4Z0PVB8_9BACT</name>
<dbReference type="GO" id="GO:0031992">
    <property type="term" value="F:energy transducer activity"/>
    <property type="evidence" value="ECO:0007669"/>
    <property type="project" value="TreeGrafter"/>
</dbReference>
<dbReference type="Pfam" id="PF03544">
    <property type="entry name" value="TonB_C"/>
    <property type="match status" value="1"/>
</dbReference>
<evidence type="ECO:0000256" key="7">
    <source>
        <dbReference type="ARBA" id="ARBA00022927"/>
    </source>
</evidence>
<dbReference type="PANTHER" id="PTHR33446">
    <property type="entry name" value="PROTEIN TONB-RELATED"/>
    <property type="match status" value="1"/>
</dbReference>
<evidence type="ECO:0000256" key="5">
    <source>
        <dbReference type="ARBA" id="ARBA00022519"/>
    </source>
</evidence>
<feature type="domain" description="TonB C-terminal" evidence="11">
    <location>
        <begin position="158"/>
        <end position="249"/>
    </location>
</feature>
<organism evidence="12 13">
    <name type="scientific">Hymenobacter aquaticus</name>
    <dbReference type="NCBI Taxonomy" id="1867101"/>
    <lineage>
        <taxon>Bacteria</taxon>
        <taxon>Pseudomonadati</taxon>
        <taxon>Bacteroidota</taxon>
        <taxon>Cytophagia</taxon>
        <taxon>Cytophagales</taxon>
        <taxon>Hymenobacteraceae</taxon>
        <taxon>Hymenobacter</taxon>
    </lineage>
</organism>
<proteinExistence type="inferred from homology"/>
<keyword evidence="6" id="KW-0812">Transmembrane</keyword>
<evidence type="ECO:0000256" key="4">
    <source>
        <dbReference type="ARBA" id="ARBA00022475"/>
    </source>
</evidence>
<keyword evidence="9" id="KW-0472">Membrane</keyword>
<keyword evidence="8" id="KW-1133">Transmembrane helix</keyword>
<dbReference type="PROSITE" id="PS52015">
    <property type="entry name" value="TONB_CTD"/>
    <property type="match status" value="1"/>
</dbReference>
<keyword evidence="4" id="KW-1003">Cell membrane</keyword>
<sequence>MRKPYALPVAALLTLLPLVSFGQETKQVNVKSQNPWQREEYSVLKSDPKVKHGLYRGYVGGAREVLAMEGYYTNGQKDSLWTLYNRWSNKPELQARGRYQQGQKVGVWEYYAGKNELEQRYDHTRGQLLLHKADEKSKITFTPVGTSAALEREAVYIGGITTVMNFIGTNVRYPVDALRAQKSGTVRIAFTIAPDGSVSNYRVAKSAFASLDEESLRVIKLVPATWVPAQAAGQPVAVECEIPVVYTVR</sequence>
<evidence type="ECO:0000313" key="13">
    <source>
        <dbReference type="Proteomes" id="UP000297549"/>
    </source>
</evidence>
<evidence type="ECO:0000259" key="11">
    <source>
        <dbReference type="PROSITE" id="PS52015"/>
    </source>
</evidence>
<dbReference type="EMBL" id="SRLC01000002">
    <property type="protein sequence ID" value="TGE21730.1"/>
    <property type="molecule type" value="Genomic_DNA"/>
</dbReference>
<dbReference type="OrthoDB" id="1039448at2"/>
<dbReference type="AlphaFoldDB" id="A0A4Z0PVB8"/>
<accession>A0A4Z0PVB8</accession>
<dbReference type="GO" id="GO:0015031">
    <property type="term" value="P:protein transport"/>
    <property type="evidence" value="ECO:0007669"/>
    <property type="project" value="UniProtKB-KW"/>
</dbReference>
<comment type="caution">
    <text evidence="12">The sequence shown here is derived from an EMBL/GenBank/DDBJ whole genome shotgun (WGS) entry which is preliminary data.</text>
</comment>
<evidence type="ECO:0000256" key="3">
    <source>
        <dbReference type="ARBA" id="ARBA00022448"/>
    </source>
</evidence>
<evidence type="ECO:0000256" key="8">
    <source>
        <dbReference type="ARBA" id="ARBA00022989"/>
    </source>
</evidence>
<dbReference type="InterPro" id="IPR037682">
    <property type="entry name" value="TonB_C"/>
</dbReference>
<dbReference type="GO" id="GO:0098797">
    <property type="term" value="C:plasma membrane protein complex"/>
    <property type="evidence" value="ECO:0007669"/>
    <property type="project" value="TreeGrafter"/>
</dbReference>
<evidence type="ECO:0000256" key="1">
    <source>
        <dbReference type="ARBA" id="ARBA00004383"/>
    </source>
</evidence>
<dbReference type="NCBIfam" id="TIGR01352">
    <property type="entry name" value="tonB_Cterm"/>
    <property type="match status" value="1"/>
</dbReference>
<gene>
    <name evidence="12" type="ORF">E5K00_15775</name>
</gene>
<reference evidence="12 13" key="1">
    <citation type="submission" date="2019-04" db="EMBL/GenBank/DDBJ databases">
        <authorList>
            <person name="Feng G."/>
            <person name="Zhang J."/>
            <person name="Zhu H."/>
        </authorList>
    </citation>
    <scope>NUCLEOTIDE SEQUENCE [LARGE SCALE GENOMIC DNA]</scope>
    <source>
        <strain evidence="12 13">JCM 31653</strain>
    </source>
</reference>
<dbReference type="GO" id="GO:0055085">
    <property type="term" value="P:transmembrane transport"/>
    <property type="evidence" value="ECO:0007669"/>
    <property type="project" value="InterPro"/>
</dbReference>
<dbReference type="Gene3D" id="3.30.1150.10">
    <property type="match status" value="1"/>
</dbReference>
<keyword evidence="13" id="KW-1185">Reference proteome</keyword>
<comment type="similarity">
    <text evidence="2">Belongs to the TonB family.</text>
</comment>
<feature type="chain" id="PRO_5021374430" evidence="10">
    <location>
        <begin position="23"/>
        <end position="249"/>
    </location>
</feature>